<organism evidence="2 3">
    <name type="scientific">Meloidogyne incognita</name>
    <name type="common">Southern root-knot nematode worm</name>
    <name type="synonym">Oxyuris incognita</name>
    <dbReference type="NCBI Taxonomy" id="6306"/>
    <lineage>
        <taxon>Eukaryota</taxon>
        <taxon>Metazoa</taxon>
        <taxon>Ecdysozoa</taxon>
        <taxon>Nematoda</taxon>
        <taxon>Chromadorea</taxon>
        <taxon>Rhabditida</taxon>
        <taxon>Tylenchina</taxon>
        <taxon>Tylenchomorpha</taxon>
        <taxon>Tylenchoidea</taxon>
        <taxon>Meloidogynidae</taxon>
        <taxon>Meloidogyninae</taxon>
        <taxon>Meloidogyne</taxon>
        <taxon>Meloidogyne incognita group</taxon>
    </lineage>
</organism>
<feature type="region of interest" description="Disordered" evidence="1">
    <location>
        <begin position="45"/>
        <end position="76"/>
    </location>
</feature>
<keyword evidence="2" id="KW-1185">Reference proteome</keyword>
<reference evidence="3" key="1">
    <citation type="submission" date="2022-11" db="UniProtKB">
        <authorList>
            <consortium name="WormBaseParasite"/>
        </authorList>
    </citation>
    <scope>IDENTIFICATION</scope>
</reference>
<name>A0A914N418_MELIC</name>
<sequence>MGSFGFEKIANRSRNLFHRQTNSSSSNTAHKIVNKTERAVHSGATDLSKAAHKGINKTQKAAKSLEKNAKKAVKHK</sequence>
<evidence type="ECO:0000313" key="2">
    <source>
        <dbReference type="Proteomes" id="UP000887563"/>
    </source>
</evidence>
<dbReference type="WBParaSite" id="Minc3s03820g34901">
    <property type="protein sequence ID" value="Minc3s03820g34901"/>
    <property type="gene ID" value="Minc3s03820g34901"/>
</dbReference>
<accession>A0A914N418</accession>
<dbReference type="Proteomes" id="UP000887563">
    <property type="component" value="Unplaced"/>
</dbReference>
<evidence type="ECO:0000256" key="1">
    <source>
        <dbReference type="SAM" id="MobiDB-lite"/>
    </source>
</evidence>
<protein>
    <submittedName>
        <fullName evidence="3">Uncharacterized protein</fullName>
    </submittedName>
</protein>
<proteinExistence type="predicted"/>
<evidence type="ECO:0000313" key="3">
    <source>
        <dbReference type="WBParaSite" id="Minc3s03820g34901"/>
    </source>
</evidence>
<dbReference type="AlphaFoldDB" id="A0A914N418"/>